<dbReference type="Pfam" id="PF01327">
    <property type="entry name" value="Pep_deformylase"/>
    <property type="match status" value="1"/>
</dbReference>
<dbReference type="FunFam" id="3.90.45.10:FF:000003">
    <property type="entry name" value="Peptide deformylase"/>
    <property type="match status" value="1"/>
</dbReference>
<dbReference type="RefSeq" id="WP_312748396.1">
    <property type="nucleotide sequence ID" value="NZ_CP116968.1"/>
</dbReference>
<keyword evidence="5" id="KW-0408">Iron</keyword>
<gene>
    <name evidence="5 6" type="primary">def</name>
    <name evidence="6" type="ORF">PQG83_08130</name>
</gene>
<reference evidence="6 7" key="1">
    <citation type="submission" date="2023-01" db="EMBL/GenBank/DDBJ databases">
        <title>Cultivation and genomic characterization of new, ubiquitous marine nitrite-oxidizing bacteria from the Nitrospirales.</title>
        <authorList>
            <person name="Mueller A.J."/>
            <person name="Daebeler A."/>
            <person name="Herbold C.W."/>
            <person name="Kirkegaard R.H."/>
            <person name="Daims H."/>
        </authorList>
    </citation>
    <scope>NUCLEOTIDE SEQUENCE [LARGE SCALE GENOMIC DNA]</scope>
    <source>
        <strain evidence="6 7">DK</strain>
    </source>
</reference>
<dbReference type="PIRSF" id="PIRSF004749">
    <property type="entry name" value="Pep_def"/>
    <property type="match status" value="1"/>
</dbReference>
<keyword evidence="3 5" id="KW-0378">Hydrolase</keyword>
<dbReference type="GO" id="GO:0046872">
    <property type="term" value="F:metal ion binding"/>
    <property type="evidence" value="ECO:0007669"/>
    <property type="project" value="UniProtKB-KW"/>
</dbReference>
<name>A0AA96GQY6_9BACT</name>
<evidence type="ECO:0000256" key="5">
    <source>
        <dbReference type="HAMAP-Rule" id="MF_00163"/>
    </source>
</evidence>
<protein>
    <recommendedName>
        <fullName evidence="5">Peptide deformylase</fullName>
        <shortName evidence="5">PDF</shortName>
        <ecNumber evidence="5">3.5.1.88</ecNumber>
    </recommendedName>
    <alternativeName>
        <fullName evidence="5">Polypeptide deformylase</fullName>
    </alternativeName>
</protein>
<dbReference type="Gene3D" id="3.90.45.10">
    <property type="entry name" value="Peptide deformylase"/>
    <property type="match status" value="1"/>
</dbReference>
<dbReference type="GO" id="GO:0006412">
    <property type="term" value="P:translation"/>
    <property type="evidence" value="ECO:0007669"/>
    <property type="project" value="UniProtKB-UniRule"/>
</dbReference>
<dbReference type="SUPFAM" id="SSF56420">
    <property type="entry name" value="Peptide deformylase"/>
    <property type="match status" value="1"/>
</dbReference>
<dbReference type="PRINTS" id="PR01576">
    <property type="entry name" value="PDEFORMYLASE"/>
</dbReference>
<evidence type="ECO:0000313" key="6">
    <source>
        <dbReference type="EMBL" id="WNM63708.1"/>
    </source>
</evidence>
<dbReference type="Proteomes" id="UP001302494">
    <property type="component" value="Chromosome"/>
</dbReference>
<dbReference type="NCBIfam" id="TIGR00079">
    <property type="entry name" value="pept_deformyl"/>
    <property type="match status" value="1"/>
</dbReference>
<feature type="binding site" evidence="5">
    <location>
        <position position="142"/>
    </location>
    <ligand>
        <name>Fe cation</name>
        <dbReference type="ChEBI" id="CHEBI:24875"/>
    </ligand>
</feature>
<feature type="active site" evidence="5">
    <location>
        <position position="139"/>
    </location>
</feature>
<evidence type="ECO:0000256" key="4">
    <source>
        <dbReference type="ARBA" id="ARBA00022917"/>
    </source>
</evidence>
<accession>A0AA96GQY6</accession>
<dbReference type="CDD" id="cd00487">
    <property type="entry name" value="Pep_deformylase"/>
    <property type="match status" value="1"/>
</dbReference>
<dbReference type="InterPro" id="IPR023635">
    <property type="entry name" value="Peptide_deformylase"/>
</dbReference>
<evidence type="ECO:0000256" key="1">
    <source>
        <dbReference type="ARBA" id="ARBA00010759"/>
    </source>
</evidence>
<comment type="function">
    <text evidence="5">Removes the formyl group from the N-terminal Met of newly synthesized proteins. Requires at least a dipeptide for an efficient rate of reaction. N-terminal L-methionine is a prerequisite for activity but the enzyme has broad specificity at other positions.</text>
</comment>
<dbReference type="PANTHER" id="PTHR10458:SF22">
    <property type="entry name" value="PEPTIDE DEFORMYLASE"/>
    <property type="match status" value="1"/>
</dbReference>
<dbReference type="NCBIfam" id="NF001159">
    <property type="entry name" value="PRK00150.1-3"/>
    <property type="match status" value="1"/>
</dbReference>
<proteinExistence type="inferred from homology"/>
<feature type="binding site" evidence="5">
    <location>
        <position position="138"/>
    </location>
    <ligand>
        <name>Fe cation</name>
        <dbReference type="ChEBI" id="CHEBI:24875"/>
    </ligand>
</feature>
<feature type="binding site" evidence="5">
    <location>
        <position position="96"/>
    </location>
    <ligand>
        <name>Fe cation</name>
        <dbReference type="ChEBI" id="CHEBI:24875"/>
    </ligand>
</feature>
<evidence type="ECO:0000256" key="3">
    <source>
        <dbReference type="ARBA" id="ARBA00022801"/>
    </source>
</evidence>
<dbReference type="EMBL" id="CP116968">
    <property type="protein sequence ID" value="WNM63708.1"/>
    <property type="molecule type" value="Genomic_DNA"/>
</dbReference>
<comment type="catalytic activity">
    <reaction evidence="5">
        <text>N-terminal N-formyl-L-methionyl-[peptide] + H2O = N-terminal L-methionyl-[peptide] + formate</text>
        <dbReference type="Rhea" id="RHEA:24420"/>
        <dbReference type="Rhea" id="RHEA-COMP:10639"/>
        <dbReference type="Rhea" id="RHEA-COMP:10640"/>
        <dbReference type="ChEBI" id="CHEBI:15377"/>
        <dbReference type="ChEBI" id="CHEBI:15740"/>
        <dbReference type="ChEBI" id="CHEBI:49298"/>
        <dbReference type="ChEBI" id="CHEBI:64731"/>
        <dbReference type="EC" id="3.5.1.88"/>
    </reaction>
</comment>
<keyword evidence="2 5" id="KW-0479">Metal-binding</keyword>
<keyword evidence="4 5" id="KW-0648">Protein biosynthesis</keyword>
<comment type="cofactor">
    <cofactor evidence="5">
        <name>Fe(2+)</name>
        <dbReference type="ChEBI" id="CHEBI:29033"/>
    </cofactor>
    <text evidence="5">Binds 1 Fe(2+) ion.</text>
</comment>
<dbReference type="KEGG" id="nneo:PQG83_08130"/>
<dbReference type="EC" id="3.5.1.88" evidence="5"/>
<dbReference type="HAMAP" id="MF_00163">
    <property type="entry name" value="Pep_deformylase"/>
    <property type="match status" value="1"/>
</dbReference>
<evidence type="ECO:0000313" key="7">
    <source>
        <dbReference type="Proteomes" id="UP001302494"/>
    </source>
</evidence>
<keyword evidence="7" id="KW-1185">Reference proteome</keyword>
<dbReference type="AlphaFoldDB" id="A0AA96GQY6"/>
<sequence length="176" mass="19680">MAVLPIAKIGNPVLRQQATPVDPASIGSRRVQAFLDDMFETMVQYEGIGLAAPQVAHSEQIVVMECEGKGGFPKTVLINPKIVFYSPSQGEMWEGCLSIDNMRGKVVRPSMIRVQAYDRQGVLQDFEANGLYAVCIQHEMDHLIGKLFIDRMADMSTLTQLEEFDAYWREESAPVI</sequence>
<dbReference type="GO" id="GO:0042586">
    <property type="term" value="F:peptide deformylase activity"/>
    <property type="evidence" value="ECO:0007669"/>
    <property type="project" value="UniProtKB-UniRule"/>
</dbReference>
<comment type="similarity">
    <text evidence="1 5">Belongs to the polypeptide deformylase family.</text>
</comment>
<organism evidence="6 7">
    <name type="scientific">Candidatus Nitrospira neomarina</name>
    <dbReference type="NCBI Taxonomy" id="3020899"/>
    <lineage>
        <taxon>Bacteria</taxon>
        <taxon>Pseudomonadati</taxon>
        <taxon>Nitrospirota</taxon>
        <taxon>Nitrospiria</taxon>
        <taxon>Nitrospirales</taxon>
        <taxon>Nitrospiraceae</taxon>
        <taxon>Nitrospira</taxon>
    </lineage>
</organism>
<evidence type="ECO:0000256" key="2">
    <source>
        <dbReference type="ARBA" id="ARBA00022723"/>
    </source>
</evidence>
<dbReference type="PANTHER" id="PTHR10458">
    <property type="entry name" value="PEPTIDE DEFORMYLASE"/>
    <property type="match status" value="1"/>
</dbReference>
<dbReference type="InterPro" id="IPR036821">
    <property type="entry name" value="Peptide_deformylase_sf"/>
</dbReference>